<dbReference type="STRING" id="456442.Mboo_2332"/>
<dbReference type="Proteomes" id="UP000002408">
    <property type="component" value="Chromosome"/>
</dbReference>
<dbReference type="HOGENOM" id="CLU_2140192_0_0_2"/>
<dbReference type="GeneID" id="5411025"/>
<evidence type="ECO:0008006" key="3">
    <source>
        <dbReference type="Google" id="ProtNLM"/>
    </source>
</evidence>
<dbReference type="AlphaFoldDB" id="A7IAT5"/>
<organism evidence="1 2">
    <name type="scientific">Methanoregula boonei (strain DSM 21154 / JCM 14090 / 6A8)</name>
    <dbReference type="NCBI Taxonomy" id="456442"/>
    <lineage>
        <taxon>Archaea</taxon>
        <taxon>Methanobacteriati</taxon>
        <taxon>Methanobacteriota</taxon>
        <taxon>Stenosarchaea group</taxon>
        <taxon>Methanomicrobia</taxon>
        <taxon>Methanomicrobiales</taxon>
        <taxon>Methanoregulaceae</taxon>
        <taxon>Methanoregula</taxon>
    </lineage>
</organism>
<protein>
    <recommendedName>
        <fullName evidence="3">TfoX N-terminal domain-containing protein</fullName>
    </recommendedName>
</protein>
<dbReference type="KEGG" id="mbn:Mboo_2332"/>
<dbReference type="OrthoDB" id="140709at2157"/>
<dbReference type="EMBL" id="CP000780">
    <property type="protein sequence ID" value="ABS56846.1"/>
    <property type="molecule type" value="Genomic_DNA"/>
</dbReference>
<proteinExistence type="predicted"/>
<sequence>MAPAVYNPGHKAVLDDLLLALPGVEPGKMFGYPAYYVKGKLFACVYENGVGIKVPAAMAAKRAGQPGITWFVPLGRRQMKEWIRIDRDTSEEYRNDKEIFSAAIAYVSTLAK</sequence>
<name>A7IAT5_METB6</name>
<evidence type="ECO:0000313" key="2">
    <source>
        <dbReference type="Proteomes" id="UP000002408"/>
    </source>
</evidence>
<accession>A7IAT5</accession>
<gene>
    <name evidence="1" type="ordered locus">Mboo_2332</name>
</gene>
<keyword evidence="2" id="KW-1185">Reference proteome</keyword>
<dbReference type="Gene3D" id="3.30.1460.30">
    <property type="entry name" value="YgaC/TfoX-N like chaperone"/>
    <property type="match status" value="1"/>
</dbReference>
<evidence type="ECO:0000313" key="1">
    <source>
        <dbReference type="EMBL" id="ABS56846.1"/>
    </source>
</evidence>
<dbReference type="RefSeq" id="WP_012107907.1">
    <property type="nucleotide sequence ID" value="NC_009712.1"/>
</dbReference>
<dbReference type="SUPFAM" id="SSF159894">
    <property type="entry name" value="YgaC/TfoX-N like"/>
    <property type="match status" value="1"/>
</dbReference>
<reference evidence="2" key="1">
    <citation type="journal article" date="2015" name="Microbiology">
        <title>Genome of Methanoregula boonei 6A8 reveals adaptations to oligotrophic peatland environments.</title>
        <authorList>
            <person name="Braeuer S."/>
            <person name="Cadillo-Quiroz H."/>
            <person name="Kyrpides N."/>
            <person name="Woyke T."/>
            <person name="Goodwin L."/>
            <person name="Detter C."/>
            <person name="Podell S."/>
            <person name="Yavitt J.B."/>
            <person name="Zinder S.H."/>
        </authorList>
    </citation>
    <scope>NUCLEOTIDE SEQUENCE [LARGE SCALE GENOMIC DNA]</scope>
    <source>
        <strain evidence="2">DSM 21154 / JCM 14090 / 6A8</strain>
    </source>
</reference>